<dbReference type="InterPro" id="IPR048031">
    <property type="entry name" value="ScyD/ScyE-like"/>
</dbReference>
<sequence>MSFATPRRTRGLRRLAVALSGTALVAGATLTGASAVGTQSPSDPADPLARIADRYTVVRSGLDNPRSLQILPTGNVLVAEAGHGSRTDAGCTERGCAGRTGKVTLLTGVESSKEATVLDRLLSLSGPDGSFATGADGASKRPGGAYVAIIARGPGRQGGKLVAPGPEGGVRVIANISRYEENHDPDGEGVDSNPYAVLARRGGYLVADAGGDSILHVKLDGSIRTWAVMPEYGPRVDAVPTSISRGADGYIYVGELHSEQRGKANVLRYDRHGNLVDKIGGFTGVTGVDMSSNGNLYVSELFGGPCGFDQIPSCFPGRVVKVAPNGDRKFLRVPFPAGVGVRGERVLVSAFSVAPAEGFGGNPDWSGAVWRLRRF</sequence>
<dbReference type="Gene3D" id="2.120.10.30">
    <property type="entry name" value="TolB, C-terminal domain"/>
    <property type="match status" value="1"/>
</dbReference>
<protein>
    <recommendedName>
        <fullName evidence="3">ScyD/ScyE family protein</fullName>
    </recommendedName>
</protein>
<dbReference type="AlphaFoldDB" id="A0A6J4KSE9"/>
<dbReference type="SUPFAM" id="SSF63829">
    <property type="entry name" value="Calcium-dependent phosphotriesterase"/>
    <property type="match status" value="1"/>
</dbReference>
<organism evidence="2">
    <name type="scientific">uncultured Nocardioidaceae bacterium</name>
    <dbReference type="NCBI Taxonomy" id="253824"/>
    <lineage>
        <taxon>Bacteria</taxon>
        <taxon>Bacillati</taxon>
        <taxon>Actinomycetota</taxon>
        <taxon>Actinomycetes</taxon>
        <taxon>Propionibacteriales</taxon>
        <taxon>Nocardioidaceae</taxon>
        <taxon>environmental samples</taxon>
    </lineage>
</organism>
<dbReference type="EMBL" id="CADCUD010000021">
    <property type="protein sequence ID" value="CAA9312875.1"/>
    <property type="molecule type" value="Genomic_DNA"/>
</dbReference>
<name>A0A6J4KSE9_9ACTN</name>
<dbReference type="NCBIfam" id="NF033206">
    <property type="entry name" value="ScyE_fam"/>
    <property type="match status" value="1"/>
</dbReference>
<evidence type="ECO:0000313" key="2">
    <source>
        <dbReference type="EMBL" id="CAA9312875.1"/>
    </source>
</evidence>
<proteinExistence type="predicted"/>
<dbReference type="InterPro" id="IPR011042">
    <property type="entry name" value="6-blade_b-propeller_TolB-like"/>
</dbReference>
<evidence type="ECO:0008006" key="3">
    <source>
        <dbReference type="Google" id="ProtNLM"/>
    </source>
</evidence>
<keyword evidence="1" id="KW-0732">Signal</keyword>
<accession>A0A6J4KSE9</accession>
<feature type="chain" id="PRO_5039050071" description="ScyD/ScyE family protein" evidence="1">
    <location>
        <begin position="29"/>
        <end position="375"/>
    </location>
</feature>
<reference evidence="2" key="1">
    <citation type="submission" date="2020-02" db="EMBL/GenBank/DDBJ databases">
        <authorList>
            <person name="Meier V. D."/>
        </authorList>
    </citation>
    <scope>NUCLEOTIDE SEQUENCE</scope>
    <source>
        <strain evidence="2">AVDCRST_MAG46</strain>
    </source>
</reference>
<feature type="signal peptide" evidence="1">
    <location>
        <begin position="1"/>
        <end position="28"/>
    </location>
</feature>
<evidence type="ECO:0000256" key="1">
    <source>
        <dbReference type="SAM" id="SignalP"/>
    </source>
</evidence>
<gene>
    <name evidence="2" type="ORF">AVDCRST_MAG46-266</name>
</gene>